<dbReference type="InterPro" id="IPR005116">
    <property type="entry name" value="Transp-assoc_OB_typ1"/>
</dbReference>
<reference evidence="4 5" key="1">
    <citation type="submission" date="2019-09" db="EMBL/GenBank/DDBJ databases">
        <title>Sulfurimonas gotlandica sp. nov., a chemoautotrophic and psychrotolerant epsilonproteobacterium isolated from a pelagic redoxcline, and an emended description of the genus Sulfurimonas.</title>
        <authorList>
            <person name="Wang S."/>
            <person name="Jiang L."/>
            <person name="Shao S."/>
        </authorList>
    </citation>
    <scope>NUCLEOTIDE SEQUENCE [LARGE SCALE GENOMIC DNA]</scope>
    <source>
        <strain evidence="4 5">GYSZ_1</strain>
    </source>
</reference>
<dbReference type="RefSeq" id="WP_152308028.1">
    <property type="nucleotide sequence ID" value="NZ_CP043617.1"/>
</dbReference>
<dbReference type="OrthoDB" id="5339701at2"/>
<accession>A0A5P8P3G8</accession>
<sequence>MSIFKAQVYEIKNVDALHIVKFSYADTTLSMMSLELDSNIKVGTNVHLYAKTNNIALAKNLTGDLSYSNQIKAKINSIQNGELLSKVILQGDIGTFESVITKDSASRMALEAGDEIVALIKASELSISEVLDD</sequence>
<dbReference type="SUPFAM" id="SSF50331">
    <property type="entry name" value="MOP-like"/>
    <property type="match status" value="1"/>
</dbReference>
<evidence type="ECO:0000313" key="5">
    <source>
        <dbReference type="Proteomes" id="UP000326944"/>
    </source>
</evidence>
<feature type="domain" description="Mop" evidence="3">
    <location>
        <begin position="64"/>
        <end position="129"/>
    </location>
</feature>
<evidence type="ECO:0000256" key="2">
    <source>
        <dbReference type="PROSITE-ProRule" id="PRU01213"/>
    </source>
</evidence>
<dbReference type="EMBL" id="CP043617">
    <property type="protein sequence ID" value="QFR50080.1"/>
    <property type="molecule type" value="Genomic_DNA"/>
</dbReference>
<dbReference type="Pfam" id="PF03459">
    <property type="entry name" value="TOBE"/>
    <property type="match status" value="1"/>
</dbReference>
<keyword evidence="1 2" id="KW-0500">Molybdenum</keyword>
<dbReference type="AlphaFoldDB" id="A0A5P8P3G8"/>
<proteinExistence type="predicted"/>
<name>A0A5P8P3G8_9BACT</name>
<dbReference type="Gene3D" id="2.40.50.100">
    <property type="match status" value="1"/>
</dbReference>
<dbReference type="PROSITE" id="PS51866">
    <property type="entry name" value="MOP"/>
    <property type="match status" value="1"/>
</dbReference>
<dbReference type="InterPro" id="IPR004606">
    <property type="entry name" value="Mop_domain"/>
</dbReference>
<dbReference type="InterPro" id="IPR008995">
    <property type="entry name" value="Mo/tungstate-bd_C_term_dom"/>
</dbReference>
<evidence type="ECO:0000256" key="1">
    <source>
        <dbReference type="ARBA" id="ARBA00022505"/>
    </source>
</evidence>
<gene>
    <name evidence="4" type="ORF">FJR48_10225</name>
</gene>
<dbReference type="Proteomes" id="UP000326944">
    <property type="component" value="Chromosome"/>
</dbReference>
<organism evidence="4 5">
    <name type="scientific">Sulfurimonas lithotrophica</name>
    <dbReference type="NCBI Taxonomy" id="2590022"/>
    <lineage>
        <taxon>Bacteria</taxon>
        <taxon>Pseudomonadati</taxon>
        <taxon>Campylobacterota</taxon>
        <taxon>Epsilonproteobacteria</taxon>
        <taxon>Campylobacterales</taxon>
        <taxon>Sulfurimonadaceae</taxon>
        <taxon>Sulfurimonas</taxon>
    </lineage>
</organism>
<dbReference type="KEGG" id="sulg:FJR48_10225"/>
<dbReference type="GO" id="GO:0015689">
    <property type="term" value="P:molybdate ion transport"/>
    <property type="evidence" value="ECO:0007669"/>
    <property type="project" value="InterPro"/>
</dbReference>
<evidence type="ECO:0000313" key="4">
    <source>
        <dbReference type="EMBL" id="QFR50080.1"/>
    </source>
</evidence>
<keyword evidence="5" id="KW-1185">Reference proteome</keyword>
<protein>
    <submittedName>
        <fullName evidence="4">Transporter</fullName>
    </submittedName>
</protein>
<evidence type="ECO:0000259" key="3">
    <source>
        <dbReference type="PROSITE" id="PS51866"/>
    </source>
</evidence>